<dbReference type="PANTHER" id="PTHR37996:SF1">
    <property type="entry name" value="B- AND T-LYMPHOCYTE ATTENUATOR"/>
    <property type="match status" value="1"/>
</dbReference>
<feature type="domain" description="Ig-like" evidence="5">
    <location>
        <begin position="36"/>
        <end position="120"/>
    </location>
</feature>
<dbReference type="GO" id="GO:0038023">
    <property type="term" value="F:signaling receptor activity"/>
    <property type="evidence" value="ECO:0007669"/>
    <property type="project" value="InterPro"/>
</dbReference>
<dbReference type="AlphaFoldDB" id="A0A8C9PLG6"/>
<organism evidence="6 7">
    <name type="scientific">Spermophilus dauricus</name>
    <name type="common">Daurian ground squirrel</name>
    <dbReference type="NCBI Taxonomy" id="99837"/>
    <lineage>
        <taxon>Eukaryota</taxon>
        <taxon>Metazoa</taxon>
        <taxon>Chordata</taxon>
        <taxon>Craniata</taxon>
        <taxon>Vertebrata</taxon>
        <taxon>Euteleostomi</taxon>
        <taxon>Mammalia</taxon>
        <taxon>Eutheria</taxon>
        <taxon>Euarchontoglires</taxon>
        <taxon>Glires</taxon>
        <taxon>Rodentia</taxon>
        <taxon>Sciuromorpha</taxon>
        <taxon>Sciuridae</taxon>
        <taxon>Xerinae</taxon>
        <taxon>Marmotini</taxon>
        <taxon>Spermophilus</taxon>
    </lineage>
</organism>
<dbReference type="InterPro" id="IPR003599">
    <property type="entry name" value="Ig_sub"/>
</dbReference>
<dbReference type="Ensembl" id="ENSSDAT00000010299.1">
    <property type="protein sequence ID" value="ENSSDAP00000009067.1"/>
    <property type="gene ID" value="ENSSDAG00000008255.1"/>
</dbReference>
<keyword evidence="3" id="KW-0812">Transmembrane</keyword>
<keyword evidence="3" id="KW-0472">Membrane</keyword>
<sequence>MKTSPTMCRIGKLFGILFLIPHLGFWSIHGEESCKEQLSVKRHSAYHAQAGSSFKLECPVKYCAKRPNITWCKFNGTQCFQLGDRLQPHTSWEERQNISVFFLHFEPVLPSDNGSYSCQAHFQSFFSPSHSIILYVTEQTRNNSEQPQITLANIPDAPTASGPPSKEEVADKPWLLYSLLPVGGLFLFIIACFCLFCYLKRHQGKQKKSSDIEGREINLVDVSVSVRQNSQTLPSQTEIYDNDSLFRIREGSEVYSNPSLDENKQGIVYASLNHSIIGMNLRQARPVQEAPTEYASVCVRSQ</sequence>
<dbReference type="GO" id="GO:0002768">
    <property type="term" value="P:immune response-regulating cell surface receptor signaling pathway"/>
    <property type="evidence" value="ECO:0007669"/>
    <property type="project" value="InterPro"/>
</dbReference>
<accession>A0A8C9PLG6</accession>
<reference evidence="6" key="2">
    <citation type="submission" date="2025-09" db="UniProtKB">
        <authorList>
            <consortium name="Ensembl"/>
        </authorList>
    </citation>
    <scope>IDENTIFICATION</scope>
</reference>
<keyword evidence="1" id="KW-0393">Immunoglobulin domain</keyword>
<dbReference type="SUPFAM" id="SSF48726">
    <property type="entry name" value="Immunoglobulin"/>
    <property type="match status" value="1"/>
</dbReference>
<protein>
    <submittedName>
        <fullName evidence="6">B and T lymphocyte associated</fullName>
    </submittedName>
</protein>
<dbReference type="GO" id="GO:0005886">
    <property type="term" value="C:plasma membrane"/>
    <property type="evidence" value="ECO:0007669"/>
    <property type="project" value="InterPro"/>
</dbReference>
<feature type="transmembrane region" description="Helical" evidence="3">
    <location>
        <begin position="174"/>
        <end position="199"/>
    </location>
</feature>
<dbReference type="Proteomes" id="UP000694422">
    <property type="component" value="Unplaced"/>
</dbReference>
<dbReference type="InterPro" id="IPR036179">
    <property type="entry name" value="Ig-like_dom_sf"/>
</dbReference>
<evidence type="ECO:0000256" key="3">
    <source>
        <dbReference type="SAM" id="Phobius"/>
    </source>
</evidence>
<feature type="chain" id="PRO_5034894821" evidence="4">
    <location>
        <begin position="31"/>
        <end position="302"/>
    </location>
</feature>
<dbReference type="Gene3D" id="2.60.40.10">
    <property type="entry name" value="Immunoglobulins"/>
    <property type="match status" value="1"/>
</dbReference>
<evidence type="ECO:0000259" key="5">
    <source>
        <dbReference type="PROSITE" id="PS50835"/>
    </source>
</evidence>
<evidence type="ECO:0000256" key="2">
    <source>
        <dbReference type="SAM" id="MobiDB-lite"/>
    </source>
</evidence>
<feature type="region of interest" description="Disordered" evidence="2">
    <location>
        <begin position="146"/>
        <end position="166"/>
    </location>
</feature>
<keyword evidence="3" id="KW-1133">Transmembrane helix</keyword>
<evidence type="ECO:0000313" key="7">
    <source>
        <dbReference type="Proteomes" id="UP000694422"/>
    </source>
</evidence>
<keyword evidence="7" id="KW-1185">Reference proteome</keyword>
<evidence type="ECO:0000256" key="4">
    <source>
        <dbReference type="SAM" id="SignalP"/>
    </source>
</evidence>
<reference evidence="6" key="1">
    <citation type="submission" date="2025-08" db="UniProtKB">
        <authorList>
            <consortium name="Ensembl"/>
        </authorList>
    </citation>
    <scope>IDENTIFICATION</scope>
</reference>
<dbReference type="PANTHER" id="PTHR37996">
    <property type="entry name" value="B- AND T-LYMPHOCYTE ATTENUATOR"/>
    <property type="match status" value="1"/>
</dbReference>
<dbReference type="SMART" id="SM00409">
    <property type="entry name" value="IG"/>
    <property type="match status" value="1"/>
</dbReference>
<evidence type="ECO:0000256" key="1">
    <source>
        <dbReference type="ARBA" id="ARBA00023319"/>
    </source>
</evidence>
<feature type="signal peptide" evidence="4">
    <location>
        <begin position="1"/>
        <end position="30"/>
    </location>
</feature>
<dbReference type="InterPro" id="IPR013151">
    <property type="entry name" value="Immunoglobulin_dom"/>
</dbReference>
<keyword evidence="4" id="KW-0732">Signal</keyword>
<proteinExistence type="predicted"/>
<dbReference type="InterPro" id="IPR013783">
    <property type="entry name" value="Ig-like_fold"/>
</dbReference>
<dbReference type="Pfam" id="PF00047">
    <property type="entry name" value="ig"/>
    <property type="match status" value="1"/>
</dbReference>
<evidence type="ECO:0000313" key="6">
    <source>
        <dbReference type="Ensembl" id="ENSSDAP00000009067.1"/>
    </source>
</evidence>
<dbReference type="InterPro" id="IPR039257">
    <property type="entry name" value="BTLA"/>
</dbReference>
<dbReference type="InterPro" id="IPR007110">
    <property type="entry name" value="Ig-like_dom"/>
</dbReference>
<dbReference type="PROSITE" id="PS50835">
    <property type="entry name" value="IG_LIKE"/>
    <property type="match status" value="1"/>
</dbReference>
<name>A0A8C9PLG6_SPEDA</name>